<dbReference type="PANTHER" id="PTHR43340:SF1">
    <property type="entry name" value="HYPOXANTHINE PHOSPHORIBOSYLTRANSFERASE"/>
    <property type="match status" value="1"/>
</dbReference>
<dbReference type="GO" id="GO:0052657">
    <property type="term" value="F:guanine phosphoribosyltransferase activity"/>
    <property type="evidence" value="ECO:0007669"/>
    <property type="project" value="UniProtKB-ARBA"/>
</dbReference>
<dbReference type="NCBIfam" id="TIGR01203">
    <property type="entry name" value="HGPRTase"/>
    <property type="match status" value="1"/>
</dbReference>
<evidence type="ECO:0000256" key="2">
    <source>
        <dbReference type="ARBA" id="ARBA00004496"/>
    </source>
</evidence>
<evidence type="ECO:0000256" key="9">
    <source>
        <dbReference type="ARBA" id="ARBA00022723"/>
    </source>
</evidence>
<name>A0A4R8M001_9BACT</name>
<comment type="similarity">
    <text evidence="4 15">Belongs to the purine/pyrimidine phosphoribosyltransferase family.</text>
</comment>
<dbReference type="EC" id="2.4.2.8" evidence="5 15"/>
<keyword evidence="18" id="KW-1185">Reference proteome</keyword>
<dbReference type="Gene3D" id="3.40.50.2020">
    <property type="match status" value="1"/>
</dbReference>
<gene>
    <name evidence="17" type="ORF">C8D99_13612</name>
</gene>
<protein>
    <recommendedName>
        <fullName evidence="5 15">Hypoxanthine phosphoribosyltransferase</fullName>
        <ecNumber evidence="5 15">2.4.2.8</ecNumber>
    </recommendedName>
</protein>
<organism evidence="17 18">
    <name type="scientific">Aminivibrio pyruvatiphilus</name>
    <dbReference type="NCBI Taxonomy" id="1005740"/>
    <lineage>
        <taxon>Bacteria</taxon>
        <taxon>Thermotogati</taxon>
        <taxon>Synergistota</taxon>
        <taxon>Synergistia</taxon>
        <taxon>Synergistales</taxon>
        <taxon>Aminobacteriaceae</taxon>
        <taxon>Aminivibrio</taxon>
    </lineage>
</organism>
<comment type="cofactor">
    <cofactor evidence="1 15">
        <name>Mg(2+)</name>
        <dbReference type="ChEBI" id="CHEBI:18420"/>
    </cofactor>
</comment>
<dbReference type="GO" id="GO:0004422">
    <property type="term" value="F:hypoxanthine phosphoribosyltransferase activity"/>
    <property type="evidence" value="ECO:0007669"/>
    <property type="project" value="InterPro"/>
</dbReference>
<sequence>MDYRVSDILIPKEEIEKRVVDLGKQIARDYEGKELVVVGILKGAVVFMADLVRNIPPTVNVSLDFMAVSSYGDSTKTSGIVRIVKDLDSSIKDKNVLIVEDIVDTGLTLSYLVKLMHERQPGSVRVCALLDKEERRKVHVDVAYRGFSIPDEFVVGYGLDYAGKWRNLPSVHVVEVTGESRTEV</sequence>
<dbReference type="GO" id="GO:0006166">
    <property type="term" value="P:purine ribonucleoside salvage"/>
    <property type="evidence" value="ECO:0007669"/>
    <property type="project" value="UniProtKB-KW"/>
</dbReference>
<dbReference type="GO" id="GO:0032263">
    <property type="term" value="P:GMP salvage"/>
    <property type="evidence" value="ECO:0007669"/>
    <property type="project" value="TreeGrafter"/>
</dbReference>
<reference evidence="17 18" key="1">
    <citation type="submission" date="2019-03" db="EMBL/GenBank/DDBJ databases">
        <title>Genomic Encyclopedia of Type Strains, Phase IV (KMG-IV): sequencing the most valuable type-strain genomes for metagenomic binning, comparative biology and taxonomic classification.</title>
        <authorList>
            <person name="Goeker M."/>
        </authorList>
    </citation>
    <scope>NUCLEOTIDE SEQUENCE [LARGE SCALE GENOMIC DNA]</scope>
    <source>
        <strain evidence="17 18">DSM 25964</strain>
    </source>
</reference>
<evidence type="ECO:0000313" key="17">
    <source>
        <dbReference type="EMBL" id="TDY52595.1"/>
    </source>
</evidence>
<accession>A0A4R8M001</accession>
<evidence type="ECO:0000259" key="16">
    <source>
        <dbReference type="Pfam" id="PF00156"/>
    </source>
</evidence>
<dbReference type="GO" id="GO:0006178">
    <property type="term" value="P:guanine salvage"/>
    <property type="evidence" value="ECO:0007669"/>
    <property type="project" value="TreeGrafter"/>
</dbReference>
<comment type="catalytic activity">
    <reaction evidence="13">
        <text>GMP + diphosphate = guanine + 5-phospho-alpha-D-ribose 1-diphosphate</text>
        <dbReference type="Rhea" id="RHEA:25424"/>
        <dbReference type="ChEBI" id="CHEBI:16235"/>
        <dbReference type="ChEBI" id="CHEBI:33019"/>
        <dbReference type="ChEBI" id="CHEBI:58017"/>
        <dbReference type="ChEBI" id="CHEBI:58115"/>
        <dbReference type="EC" id="2.4.2.8"/>
    </reaction>
    <physiologicalReaction direction="right-to-left" evidence="13">
        <dbReference type="Rhea" id="RHEA:25426"/>
    </physiologicalReaction>
</comment>
<keyword evidence="9 15" id="KW-0479">Metal-binding</keyword>
<dbReference type="GO" id="GO:0000287">
    <property type="term" value="F:magnesium ion binding"/>
    <property type="evidence" value="ECO:0007669"/>
    <property type="project" value="TreeGrafter"/>
</dbReference>
<dbReference type="Proteomes" id="UP000295066">
    <property type="component" value="Unassembled WGS sequence"/>
</dbReference>
<keyword evidence="6 15" id="KW-0963">Cytoplasm</keyword>
<keyword evidence="10 15" id="KW-0660">Purine salvage</keyword>
<dbReference type="AlphaFoldDB" id="A0A4R8M001"/>
<dbReference type="InterPro" id="IPR000836">
    <property type="entry name" value="PRTase_dom"/>
</dbReference>
<evidence type="ECO:0000256" key="6">
    <source>
        <dbReference type="ARBA" id="ARBA00022490"/>
    </source>
</evidence>
<evidence type="ECO:0000256" key="4">
    <source>
        <dbReference type="ARBA" id="ARBA00008391"/>
    </source>
</evidence>
<evidence type="ECO:0000256" key="15">
    <source>
        <dbReference type="RuleBase" id="RU364099"/>
    </source>
</evidence>
<evidence type="ECO:0000313" key="18">
    <source>
        <dbReference type="Proteomes" id="UP000295066"/>
    </source>
</evidence>
<dbReference type="GO" id="GO:0046100">
    <property type="term" value="P:hypoxanthine metabolic process"/>
    <property type="evidence" value="ECO:0007669"/>
    <property type="project" value="TreeGrafter"/>
</dbReference>
<dbReference type="GO" id="GO:0005829">
    <property type="term" value="C:cytosol"/>
    <property type="evidence" value="ECO:0007669"/>
    <property type="project" value="TreeGrafter"/>
</dbReference>
<evidence type="ECO:0000256" key="14">
    <source>
        <dbReference type="ARBA" id="ARBA00049402"/>
    </source>
</evidence>
<evidence type="ECO:0000256" key="5">
    <source>
        <dbReference type="ARBA" id="ARBA00011895"/>
    </source>
</evidence>
<dbReference type="InterPro" id="IPR050408">
    <property type="entry name" value="HGPRT"/>
</dbReference>
<dbReference type="PANTHER" id="PTHR43340">
    <property type="entry name" value="HYPOXANTHINE-GUANINE PHOSPHORIBOSYLTRANSFERASE"/>
    <property type="match status" value="1"/>
</dbReference>
<dbReference type="GO" id="GO:0000166">
    <property type="term" value="F:nucleotide binding"/>
    <property type="evidence" value="ECO:0007669"/>
    <property type="project" value="UniProtKB-KW"/>
</dbReference>
<dbReference type="SUPFAM" id="SSF53271">
    <property type="entry name" value="PRTase-like"/>
    <property type="match status" value="1"/>
</dbReference>
<evidence type="ECO:0000256" key="7">
    <source>
        <dbReference type="ARBA" id="ARBA00022676"/>
    </source>
</evidence>
<dbReference type="GO" id="GO:0032264">
    <property type="term" value="P:IMP salvage"/>
    <property type="evidence" value="ECO:0007669"/>
    <property type="project" value="UniProtKB-UniPathway"/>
</dbReference>
<comment type="subcellular location">
    <subcellularLocation>
        <location evidence="2 15">Cytoplasm</location>
    </subcellularLocation>
</comment>
<proteinExistence type="inferred from homology"/>
<dbReference type="FunFam" id="3.40.50.2020:FF:000006">
    <property type="entry name" value="Hypoxanthine phosphoribosyltransferase"/>
    <property type="match status" value="1"/>
</dbReference>
<keyword evidence="11 15" id="KW-0547">Nucleotide-binding</keyword>
<dbReference type="EMBL" id="SORI01000036">
    <property type="protein sequence ID" value="TDY52595.1"/>
    <property type="molecule type" value="Genomic_DNA"/>
</dbReference>
<evidence type="ECO:0000256" key="10">
    <source>
        <dbReference type="ARBA" id="ARBA00022726"/>
    </source>
</evidence>
<evidence type="ECO:0000256" key="12">
    <source>
        <dbReference type="ARBA" id="ARBA00022842"/>
    </source>
</evidence>
<comment type="catalytic activity">
    <reaction evidence="14">
        <text>IMP + diphosphate = hypoxanthine + 5-phospho-alpha-D-ribose 1-diphosphate</text>
        <dbReference type="Rhea" id="RHEA:17973"/>
        <dbReference type="ChEBI" id="CHEBI:17368"/>
        <dbReference type="ChEBI" id="CHEBI:33019"/>
        <dbReference type="ChEBI" id="CHEBI:58017"/>
        <dbReference type="ChEBI" id="CHEBI:58053"/>
        <dbReference type="EC" id="2.4.2.8"/>
    </reaction>
    <physiologicalReaction direction="right-to-left" evidence="14">
        <dbReference type="Rhea" id="RHEA:17975"/>
    </physiologicalReaction>
</comment>
<keyword evidence="7 15" id="KW-0328">Glycosyltransferase</keyword>
<dbReference type="OrthoDB" id="9802824at2"/>
<dbReference type="CDD" id="cd06223">
    <property type="entry name" value="PRTases_typeI"/>
    <property type="match status" value="1"/>
</dbReference>
<keyword evidence="8 15" id="KW-0808">Transferase</keyword>
<comment type="pathway">
    <text evidence="3 15">Purine metabolism; IMP biosynthesis via salvage pathway; IMP from hypoxanthine: step 1/1.</text>
</comment>
<evidence type="ECO:0000256" key="3">
    <source>
        <dbReference type="ARBA" id="ARBA00004669"/>
    </source>
</evidence>
<keyword evidence="12 15" id="KW-0460">Magnesium</keyword>
<evidence type="ECO:0000256" key="1">
    <source>
        <dbReference type="ARBA" id="ARBA00001946"/>
    </source>
</evidence>
<feature type="domain" description="Phosphoribosyltransferase" evidence="16">
    <location>
        <begin position="13"/>
        <end position="161"/>
    </location>
</feature>
<dbReference type="InterPro" id="IPR029057">
    <property type="entry name" value="PRTase-like"/>
</dbReference>
<evidence type="ECO:0000256" key="11">
    <source>
        <dbReference type="ARBA" id="ARBA00022741"/>
    </source>
</evidence>
<evidence type="ECO:0000256" key="13">
    <source>
        <dbReference type="ARBA" id="ARBA00048811"/>
    </source>
</evidence>
<dbReference type="InterPro" id="IPR005904">
    <property type="entry name" value="Hxn_phspho_trans"/>
</dbReference>
<comment type="caution">
    <text evidence="17">The sequence shown here is derived from an EMBL/GenBank/DDBJ whole genome shotgun (WGS) entry which is preliminary data.</text>
</comment>
<dbReference type="RefSeq" id="WP_133959232.1">
    <property type="nucleotide sequence ID" value="NZ_SORI01000036.1"/>
</dbReference>
<evidence type="ECO:0000256" key="8">
    <source>
        <dbReference type="ARBA" id="ARBA00022679"/>
    </source>
</evidence>
<dbReference type="UniPathway" id="UPA00591">
    <property type="reaction ID" value="UER00648"/>
</dbReference>
<dbReference type="Pfam" id="PF00156">
    <property type="entry name" value="Pribosyltran"/>
    <property type="match status" value="1"/>
</dbReference>